<evidence type="ECO:0000313" key="2">
    <source>
        <dbReference type="Proteomes" id="UP000005239"/>
    </source>
</evidence>
<sequence length="74" mass="8619">MVDKTVPHHIVFRSARIQRRPEEEFDHNAAKRPHVHRFGEWRANEDLGSTERITKLKSLPESNAEDNGIKLATF</sequence>
<reference evidence="2" key="1">
    <citation type="journal article" date="2008" name="Nat. Genet.">
        <title>The Pristionchus pacificus genome provides a unique perspective on nematode lifestyle and parasitism.</title>
        <authorList>
            <person name="Dieterich C."/>
            <person name="Clifton S.W."/>
            <person name="Schuster L.N."/>
            <person name="Chinwalla A."/>
            <person name="Delehaunty K."/>
            <person name="Dinkelacker I."/>
            <person name="Fulton L."/>
            <person name="Fulton R."/>
            <person name="Godfrey J."/>
            <person name="Minx P."/>
            <person name="Mitreva M."/>
            <person name="Roeseler W."/>
            <person name="Tian H."/>
            <person name="Witte H."/>
            <person name="Yang S.P."/>
            <person name="Wilson R.K."/>
            <person name="Sommer R.J."/>
        </authorList>
    </citation>
    <scope>NUCLEOTIDE SEQUENCE [LARGE SCALE GENOMIC DNA]</scope>
    <source>
        <strain evidence="2">PS312</strain>
    </source>
</reference>
<organism evidence="1 2">
    <name type="scientific">Pristionchus pacificus</name>
    <name type="common">Parasitic nematode worm</name>
    <dbReference type="NCBI Taxonomy" id="54126"/>
    <lineage>
        <taxon>Eukaryota</taxon>
        <taxon>Metazoa</taxon>
        <taxon>Ecdysozoa</taxon>
        <taxon>Nematoda</taxon>
        <taxon>Chromadorea</taxon>
        <taxon>Rhabditida</taxon>
        <taxon>Rhabditina</taxon>
        <taxon>Diplogasteromorpha</taxon>
        <taxon>Diplogasteroidea</taxon>
        <taxon>Neodiplogasteridae</taxon>
        <taxon>Pristionchus</taxon>
    </lineage>
</organism>
<dbReference type="EnsemblMetazoa" id="PPA46403.1">
    <property type="protein sequence ID" value="PPA46403.1"/>
    <property type="gene ID" value="WBGene00284772"/>
</dbReference>
<proteinExistence type="predicted"/>
<dbReference type="AlphaFoldDB" id="A0A2A6BU83"/>
<accession>A0A8R1V748</accession>
<evidence type="ECO:0000313" key="1">
    <source>
        <dbReference type="EnsemblMetazoa" id="PPA46403.1"/>
    </source>
</evidence>
<accession>A0A2A6BU83</accession>
<gene>
    <name evidence="1" type="primary">WBGene00284772</name>
</gene>
<keyword evidence="2" id="KW-1185">Reference proteome</keyword>
<protein>
    <submittedName>
        <fullName evidence="1">Uncharacterized protein</fullName>
    </submittedName>
</protein>
<reference evidence="1" key="2">
    <citation type="submission" date="2022-06" db="UniProtKB">
        <authorList>
            <consortium name="EnsemblMetazoa"/>
        </authorList>
    </citation>
    <scope>IDENTIFICATION</scope>
    <source>
        <strain evidence="1">PS312</strain>
    </source>
</reference>
<dbReference type="Proteomes" id="UP000005239">
    <property type="component" value="Unassembled WGS sequence"/>
</dbReference>
<name>A0A2A6BU83_PRIPA</name>